<proteinExistence type="predicted"/>
<evidence type="ECO:0000313" key="2">
    <source>
        <dbReference type="Proteomes" id="UP000681967"/>
    </source>
</evidence>
<dbReference type="Proteomes" id="UP000681967">
    <property type="component" value="Unassembled WGS sequence"/>
</dbReference>
<name>A0A8S3CVV3_9BILA</name>
<sequence>ILVPLGVSCRKIPPMPIPEASVVKTNGVDESGYSKNKGYVVKIRLNSSNECC</sequence>
<dbReference type="EMBL" id="CAJOBH010187960">
    <property type="protein sequence ID" value="CAF4956806.1"/>
    <property type="molecule type" value="Genomic_DNA"/>
</dbReference>
<comment type="caution">
    <text evidence="1">The sequence shown here is derived from an EMBL/GenBank/DDBJ whole genome shotgun (WGS) entry which is preliminary data.</text>
</comment>
<accession>A0A8S3CVV3</accession>
<gene>
    <name evidence="1" type="ORF">BYL167_LOCUS54155</name>
</gene>
<reference evidence="1" key="1">
    <citation type="submission" date="2021-02" db="EMBL/GenBank/DDBJ databases">
        <authorList>
            <person name="Nowell W R."/>
        </authorList>
    </citation>
    <scope>NUCLEOTIDE SEQUENCE</scope>
</reference>
<protein>
    <submittedName>
        <fullName evidence="1">Uncharacterized protein</fullName>
    </submittedName>
</protein>
<feature type="non-terminal residue" evidence="1">
    <location>
        <position position="1"/>
    </location>
</feature>
<dbReference type="AlphaFoldDB" id="A0A8S3CVV3"/>
<evidence type="ECO:0000313" key="1">
    <source>
        <dbReference type="EMBL" id="CAF4956806.1"/>
    </source>
</evidence>
<organism evidence="1 2">
    <name type="scientific">Rotaria magnacalcarata</name>
    <dbReference type="NCBI Taxonomy" id="392030"/>
    <lineage>
        <taxon>Eukaryota</taxon>
        <taxon>Metazoa</taxon>
        <taxon>Spiralia</taxon>
        <taxon>Gnathifera</taxon>
        <taxon>Rotifera</taxon>
        <taxon>Eurotatoria</taxon>
        <taxon>Bdelloidea</taxon>
        <taxon>Philodinida</taxon>
        <taxon>Philodinidae</taxon>
        <taxon>Rotaria</taxon>
    </lineage>
</organism>